<dbReference type="AlphaFoldDB" id="A0A166TT04"/>
<protein>
    <submittedName>
        <fullName evidence="1">Uncharacterized protein</fullName>
    </submittedName>
</protein>
<evidence type="ECO:0000313" key="2">
    <source>
        <dbReference type="Proteomes" id="UP000076532"/>
    </source>
</evidence>
<feature type="non-terminal residue" evidence="1">
    <location>
        <position position="1"/>
    </location>
</feature>
<accession>A0A166TT04</accession>
<reference evidence="1 2" key="1">
    <citation type="journal article" date="2016" name="Mol. Biol. Evol.">
        <title>Comparative Genomics of Early-Diverging Mushroom-Forming Fungi Provides Insights into the Origins of Lignocellulose Decay Capabilities.</title>
        <authorList>
            <person name="Nagy L.G."/>
            <person name="Riley R."/>
            <person name="Tritt A."/>
            <person name="Adam C."/>
            <person name="Daum C."/>
            <person name="Floudas D."/>
            <person name="Sun H."/>
            <person name="Yadav J.S."/>
            <person name="Pangilinan J."/>
            <person name="Larsson K.H."/>
            <person name="Matsuura K."/>
            <person name="Barry K."/>
            <person name="Labutti K."/>
            <person name="Kuo R."/>
            <person name="Ohm R.A."/>
            <person name="Bhattacharya S.S."/>
            <person name="Shirouzu T."/>
            <person name="Yoshinaga Y."/>
            <person name="Martin F.M."/>
            <person name="Grigoriev I.V."/>
            <person name="Hibbett D.S."/>
        </authorList>
    </citation>
    <scope>NUCLEOTIDE SEQUENCE [LARGE SCALE GENOMIC DNA]</scope>
    <source>
        <strain evidence="1 2">CBS 109695</strain>
    </source>
</reference>
<dbReference type="EMBL" id="KV417491">
    <property type="protein sequence ID" value="KZP30943.1"/>
    <property type="molecule type" value="Genomic_DNA"/>
</dbReference>
<feature type="non-terminal residue" evidence="1">
    <location>
        <position position="66"/>
    </location>
</feature>
<dbReference type="Proteomes" id="UP000076532">
    <property type="component" value="Unassembled WGS sequence"/>
</dbReference>
<sequence length="66" mass="7471">TVMGWHMSRGACSGLAVDTYERNITIAAVKYLVFKKLKTHRHLDDEMWFYTSHDEAPLLGGFASPV</sequence>
<organism evidence="1 2">
    <name type="scientific">Athelia psychrophila</name>
    <dbReference type="NCBI Taxonomy" id="1759441"/>
    <lineage>
        <taxon>Eukaryota</taxon>
        <taxon>Fungi</taxon>
        <taxon>Dikarya</taxon>
        <taxon>Basidiomycota</taxon>
        <taxon>Agaricomycotina</taxon>
        <taxon>Agaricomycetes</taxon>
        <taxon>Agaricomycetidae</taxon>
        <taxon>Atheliales</taxon>
        <taxon>Atheliaceae</taxon>
        <taxon>Athelia</taxon>
    </lineage>
</organism>
<name>A0A166TT04_9AGAM</name>
<keyword evidence="2" id="KW-1185">Reference proteome</keyword>
<evidence type="ECO:0000313" key="1">
    <source>
        <dbReference type="EMBL" id="KZP30943.1"/>
    </source>
</evidence>
<gene>
    <name evidence="1" type="ORF">FIBSPDRAFT_849963</name>
</gene>
<proteinExistence type="predicted"/>